<dbReference type="AlphaFoldDB" id="A0A9J6GU97"/>
<comment type="caution">
    <text evidence="1">The sequence shown here is derived from an EMBL/GenBank/DDBJ whole genome shotgun (WGS) entry which is preliminary data.</text>
</comment>
<dbReference type="PANTHER" id="PTHR11362:SF82">
    <property type="entry name" value="PHOSPHATIDYLETHANOLAMINE-BINDING PROTEIN 4"/>
    <property type="match status" value="1"/>
</dbReference>
<dbReference type="EMBL" id="JABSTR010000008">
    <property type="protein sequence ID" value="KAH9377919.1"/>
    <property type="molecule type" value="Genomic_DNA"/>
</dbReference>
<organism evidence="1 2">
    <name type="scientific">Haemaphysalis longicornis</name>
    <name type="common">Bush tick</name>
    <dbReference type="NCBI Taxonomy" id="44386"/>
    <lineage>
        <taxon>Eukaryota</taxon>
        <taxon>Metazoa</taxon>
        <taxon>Ecdysozoa</taxon>
        <taxon>Arthropoda</taxon>
        <taxon>Chelicerata</taxon>
        <taxon>Arachnida</taxon>
        <taxon>Acari</taxon>
        <taxon>Parasitiformes</taxon>
        <taxon>Ixodida</taxon>
        <taxon>Ixodoidea</taxon>
        <taxon>Ixodidae</taxon>
        <taxon>Haemaphysalinae</taxon>
        <taxon>Haemaphysalis</taxon>
    </lineage>
</organism>
<dbReference type="OrthoDB" id="6497972at2759"/>
<dbReference type="SUPFAM" id="SSF49777">
    <property type="entry name" value="PEBP-like"/>
    <property type="match status" value="1"/>
</dbReference>
<dbReference type="InterPro" id="IPR036610">
    <property type="entry name" value="PEBP-like_sf"/>
</dbReference>
<dbReference type="VEuPathDB" id="VectorBase:HLOH_054853"/>
<evidence type="ECO:0008006" key="3">
    <source>
        <dbReference type="Google" id="ProtNLM"/>
    </source>
</evidence>
<dbReference type="Pfam" id="PF01161">
    <property type="entry name" value="PBP"/>
    <property type="match status" value="1"/>
</dbReference>
<accession>A0A9J6GU97</accession>
<dbReference type="CDD" id="cd00866">
    <property type="entry name" value="PEBP_euk"/>
    <property type="match status" value="1"/>
</dbReference>
<dbReference type="InterPro" id="IPR035810">
    <property type="entry name" value="PEBP_euk"/>
</dbReference>
<protein>
    <recommendedName>
        <fullName evidence="3">Phosphatidylethanolamine binding protein</fullName>
    </recommendedName>
</protein>
<evidence type="ECO:0000313" key="2">
    <source>
        <dbReference type="Proteomes" id="UP000821853"/>
    </source>
</evidence>
<dbReference type="Proteomes" id="UP000821853">
    <property type="component" value="Unassembled WGS sequence"/>
</dbReference>
<evidence type="ECO:0000313" key="1">
    <source>
        <dbReference type="EMBL" id="KAH9377919.1"/>
    </source>
</evidence>
<name>A0A9J6GU97_HAELO</name>
<proteinExistence type="predicted"/>
<sequence length="198" mass="21653">MQSNEKSPAPPIKAGSTEEQRAIAKMRALVPDAIPRVARQVLTVTYSGGVDVVMGGVLTPAQAASEPVSIWFQAAQSCCYTLMMVDVDAPTAKDPWLRHWRHWLVVNIPSSCDVRAGDTITEYSGPCPPRGTGLHRYAFLVYAQGTNRISERGRLRLDGPWPIQRGQVCVRPQLPRPPGCKLLPLRTTLAVKESKAGI</sequence>
<keyword evidence="2" id="KW-1185">Reference proteome</keyword>
<dbReference type="Gene3D" id="3.90.280.10">
    <property type="entry name" value="PEBP-like"/>
    <property type="match status" value="1"/>
</dbReference>
<dbReference type="InterPro" id="IPR008914">
    <property type="entry name" value="PEBP"/>
</dbReference>
<reference evidence="1 2" key="1">
    <citation type="journal article" date="2020" name="Cell">
        <title>Large-Scale Comparative Analyses of Tick Genomes Elucidate Their Genetic Diversity and Vector Capacities.</title>
        <authorList>
            <consortium name="Tick Genome and Microbiome Consortium (TIGMIC)"/>
            <person name="Jia N."/>
            <person name="Wang J."/>
            <person name="Shi W."/>
            <person name="Du L."/>
            <person name="Sun Y."/>
            <person name="Zhan W."/>
            <person name="Jiang J.F."/>
            <person name="Wang Q."/>
            <person name="Zhang B."/>
            <person name="Ji P."/>
            <person name="Bell-Sakyi L."/>
            <person name="Cui X.M."/>
            <person name="Yuan T.T."/>
            <person name="Jiang B.G."/>
            <person name="Yang W.F."/>
            <person name="Lam T.T."/>
            <person name="Chang Q.C."/>
            <person name="Ding S.J."/>
            <person name="Wang X.J."/>
            <person name="Zhu J.G."/>
            <person name="Ruan X.D."/>
            <person name="Zhao L."/>
            <person name="Wei J.T."/>
            <person name="Ye R.Z."/>
            <person name="Que T.C."/>
            <person name="Du C.H."/>
            <person name="Zhou Y.H."/>
            <person name="Cheng J.X."/>
            <person name="Dai P.F."/>
            <person name="Guo W.B."/>
            <person name="Han X.H."/>
            <person name="Huang E.J."/>
            <person name="Li L.F."/>
            <person name="Wei W."/>
            <person name="Gao Y.C."/>
            <person name="Liu J.Z."/>
            <person name="Shao H.Z."/>
            <person name="Wang X."/>
            <person name="Wang C.C."/>
            <person name="Yang T.C."/>
            <person name="Huo Q.B."/>
            <person name="Li W."/>
            <person name="Chen H.Y."/>
            <person name="Chen S.E."/>
            <person name="Zhou L.G."/>
            <person name="Ni X.B."/>
            <person name="Tian J.H."/>
            <person name="Sheng Y."/>
            <person name="Liu T."/>
            <person name="Pan Y.S."/>
            <person name="Xia L.Y."/>
            <person name="Li J."/>
            <person name="Zhao F."/>
            <person name="Cao W.C."/>
        </authorList>
    </citation>
    <scope>NUCLEOTIDE SEQUENCE [LARGE SCALE GENOMIC DNA]</scope>
    <source>
        <strain evidence="1">HaeL-2018</strain>
    </source>
</reference>
<gene>
    <name evidence="1" type="ORF">HPB48_003951</name>
</gene>
<dbReference type="PANTHER" id="PTHR11362">
    <property type="entry name" value="PHOSPHATIDYLETHANOLAMINE-BINDING PROTEIN"/>
    <property type="match status" value="1"/>
</dbReference>